<dbReference type="InterPro" id="IPR037923">
    <property type="entry name" value="HTH-like"/>
</dbReference>
<dbReference type="InterPro" id="IPR009057">
    <property type="entry name" value="Homeodomain-like_sf"/>
</dbReference>
<comment type="caution">
    <text evidence="5">The sequence shown here is derived from an EMBL/GenBank/DDBJ whole genome shotgun (WGS) entry which is preliminary data.</text>
</comment>
<dbReference type="RefSeq" id="WP_185050328.1">
    <property type="nucleotide sequence ID" value="NZ_BAABIX010000001.1"/>
</dbReference>
<dbReference type="InterPro" id="IPR018060">
    <property type="entry name" value="HTH_AraC"/>
</dbReference>
<evidence type="ECO:0000313" key="6">
    <source>
        <dbReference type="Proteomes" id="UP000578449"/>
    </source>
</evidence>
<dbReference type="PROSITE" id="PS01124">
    <property type="entry name" value="HTH_ARAC_FAMILY_2"/>
    <property type="match status" value="1"/>
</dbReference>
<dbReference type="Gene3D" id="2.60.120.10">
    <property type="entry name" value="Jelly Rolls"/>
    <property type="match status" value="1"/>
</dbReference>
<proteinExistence type="predicted"/>
<dbReference type="SMART" id="SM00342">
    <property type="entry name" value="HTH_ARAC"/>
    <property type="match status" value="1"/>
</dbReference>
<evidence type="ECO:0000256" key="3">
    <source>
        <dbReference type="ARBA" id="ARBA00023163"/>
    </source>
</evidence>
<keyword evidence="2" id="KW-0238">DNA-binding</keyword>
<reference evidence="5 6" key="1">
    <citation type="submission" date="2020-08" db="EMBL/GenBank/DDBJ databases">
        <title>Genomic Encyclopedia of Type Strains, Phase IV (KMG-IV): sequencing the most valuable type-strain genomes for metagenomic binning, comparative biology and taxonomic classification.</title>
        <authorList>
            <person name="Goeker M."/>
        </authorList>
    </citation>
    <scope>NUCLEOTIDE SEQUENCE [LARGE SCALE GENOMIC DNA]</scope>
    <source>
        <strain evidence="5 6">DSM 45615</strain>
    </source>
</reference>
<dbReference type="InterPro" id="IPR050204">
    <property type="entry name" value="AraC_XylS_family_regulators"/>
</dbReference>
<name>A0A840P655_9ACTN</name>
<evidence type="ECO:0000256" key="2">
    <source>
        <dbReference type="ARBA" id="ARBA00023125"/>
    </source>
</evidence>
<dbReference type="AlphaFoldDB" id="A0A840P655"/>
<dbReference type="PANTHER" id="PTHR46796">
    <property type="entry name" value="HTH-TYPE TRANSCRIPTIONAL ACTIVATOR RHAS-RELATED"/>
    <property type="match status" value="1"/>
</dbReference>
<dbReference type="InterPro" id="IPR014710">
    <property type="entry name" value="RmlC-like_jellyroll"/>
</dbReference>
<dbReference type="Pfam" id="PF12833">
    <property type="entry name" value="HTH_18"/>
    <property type="match status" value="1"/>
</dbReference>
<sequence>MADPPVDRSGLLLHFTPGTIAYAGHYLHEHSHPVHTHDFLEIAVVTGGEGVHVSPAGRQRLAVGDVVLLRPGVWHGYEECRRLDLYNCCFSAELLHRELAWVREDPLLGHLLWTGPYPLQRHGMLTTRLPPAALIECAEHLDALDRLRDRPRHRGDIIGRLLLVLGCLARAAARDADDVPEQAAGPGHLAVARAIRLMEEAPDRQWTLAELAAELHLTRGHLVRRFKAATGLPPMAYLSRFRVELAAALLRHTDQSITQIGEAVGWADANNFARRFKAHYGLTASTYRARFGALQRARRAPRADGDGRG</sequence>
<dbReference type="EMBL" id="JACHGN010000006">
    <property type="protein sequence ID" value="MBB5133341.1"/>
    <property type="molecule type" value="Genomic_DNA"/>
</dbReference>
<accession>A0A840P655</accession>
<dbReference type="GO" id="GO:0043565">
    <property type="term" value="F:sequence-specific DNA binding"/>
    <property type="evidence" value="ECO:0007669"/>
    <property type="project" value="InterPro"/>
</dbReference>
<keyword evidence="3" id="KW-0804">Transcription</keyword>
<evidence type="ECO:0000256" key="1">
    <source>
        <dbReference type="ARBA" id="ARBA00023015"/>
    </source>
</evidence>
<evidence type="ECO:0000313" key="5">
    <source>
        <dbReference type="EMBL" id="MBB5133341.1"/>
    </source>
</evidence>
<dbReference type="Pfam" id="PF02311">
    <property type="entry name" value="AraC_binding"/>
    <property type="match status" value="1"/>
</dbReference>
<dbReference type="SUPFAM" id="SSF46689">
    <property type="entry name" value="Homeodomain-like"/>
    <property type="match status" value="2"/>
</dbReference>
<evidence type="ECO:0000259" key="4">
    <source>
        <dbReference type="PROSITE" id="PS01124"/>
    </source>
</evidence>
<dbReference type="SUPFAM" id="SSF51215">
    <property type="entry name" value="Regulatory protein AraC"/>
    <property type="match status" value="1"/>
</dbReference>
<feature type="domain" description="HTH araC/xylS-type" evidence="4">
    <location>
        <begin position="192"/>
        <end position="290"/>
    </location>
</feature>
<organism evidence="5 6">
    <name type="scientific">Thermocatellispora tengchongensis</name>
    <dbReference type="NCBI Taxonomy" id="1073253"/>
    <lineage>
        <taxon>Bacteria</taxon>
        <taxon>Bacillati</taxon>
        <taxon>Actinomycetota</taxon>
        <taxon>Actinomycetes</taxon>
        <taxon>Streptosporangiales</taxon>
        <taxon>Streptosporangiaceae</taxon>
        <taxon>Thermocatellispora</taxon>
    </lineage>
</organism>
<protein>
    <submittedName>
        <fullName evidence="5">AraC family L-rhamnose operon transcriptional activator RhaR</fullName>
    </submittedName>
</protein>
<dbReference type="Proteomes" id="UP000578449">
    <property type="component" value="Unassembled WGS sequence"/>
</dbReference>
<gene>
    <name evidence="5" type="ORF">HNP84_003067</name>
</gene>
<keyword evidence="1" id="KW-0805">Transcription regulation</keyword>
<dbReference type="InterPro" id="IPR003313">
    <property type="entry name" value="AraC-bd"/>
</dbReference>
<keyword evidence="6" id="KW-1185">Reference proteome</keyword>
<dbReference type="Gene3D" id="1.10.10.60">
    <property type="entry name" value="Homeodomain-like"/>
    <property type="match status" value="2"/>
</dbReference>
<dbReference type="GO" id="GO:0003700">
    <property type="term" value="F:DNA-binding transcription factor activity"/>
    <property type="evidence" value="ECO:0007669"/>
    <property type="project" value="InterPro"/>
</dbReference>